<dbReference type="CDD" id="cd05374">
    <property type="entry name" value="17beta-HSD-like_SDR_c"/>
    <property type="match status" value="1"/>
</dbReference>
<proteinExistence type="inferred from homology"/>
<protein>
    <submittedName>
        <fullName evidence="2">Diacetyl reductase [(S)-acetoin forming]</fullName>
        <ecNumber evidence="2">1.1.1.304</ecNumber>
    </submittedName>
</protein>
<dbReference type="GO" id="GO:0008202">
    <property type="term" value="P:steroid metabolic process"/>
    <property type="evidence" value="ECO:0007669"/>
    <property type="project" value="TreeGrafter"/>
</dbReference>
<dbReference type="EC" id="1.1.1.304" evidence="2"/>
<sequence length="283" mass="32137">MIKYAVVTGVSSGIGKATAQKFLEKGFFVFGSVRKREDAQEFEQNFPETFQTLVFDTTDYSAVDQAVQQIEERIGKQGLSVLVNNAGVAKYGPIQYVDIEELRNQFEINVFAPIYFTQKLLPLLGASKEAKWKGKLFMISSTAGVMTRPMLGPYSASKHAIEAVFDALRREMMLYELDVIIIEPGPIKTEIWGKAKSKENPYVGTDYELIFEKLDEAVNEIEKVGLPVEAVSNKIWEIYKSPKPKTRYVIAPKKLFFKAAMYLLPDKTLDKIFFKDLKKIMNK</sequence>
<dbReference type="Pfam" id="PF00106">
    <property type="entry name" value="adh_short"/>
    <property type="match status" value="1"/>
</dbReference>
<dbReference type="OrthoDB" id="1235794at2"/>
<dbReference type="GO" id="GO:0052588">
    <property type="term" value="F:diacetyl reductase ((S)-acetoin forming) (NAD+) activity"/>
    <property type="evidence" value="ECO:0007669"/>
    <property type="project" value="UniProtKB-EC"/>
</dbReference>
<accession>A0A383U0M1</accession>
<organism evidence="2 3">
    <name type="scientific">Candidatus Ornithobacterium hominis</name>
    <dbReference type="NCBI Taxonomy" id="2497989"/>
    <lineage>
        <taxon>Bacteria</taxon>
        <taxon>Pseudomonadati</taxon>
        <taxon>Bacteroidota</taxon>
        <taxon>Flavobacteriia</taxon>
        <taxon>Flavobacteriales</taxon>
        <taxon>Weeksellaceae</taxon>
        <taxon>Ornithobacterium</taxon>
    </lineage>
</organism>
<dbReference type="SUPFAM" id="SSF51735">
    <property type="entry name" value="NAD(P)-binding Rossmann-fold domains"/>
    <property type="match status" value="1"/>
</dbReference>
<dbReference type="PRINTS" id="PR00081">
    <property type="entry name" value="GDHRDH"/>
</dbReference>
<dbReference type="Gene3D" id="3.40.50.720">
    <property type="entry name" value="NAD(P)-binding Rossmann-like Domain"/>
    <property type="match status" value="1"/>
</dbReference>
<dbReference type="Proteomes" id="UP000262142">
    <property type="component" value="Unassembled WGS sequence"/>
</dbReference>
<name>A0A383U0M1_9FLAO</name>
<dbReference type="PANTHER" id="PTHR43313:SF1">
    <property type="entry name" value="3BETA-HYDROXYSTEROID DEHYDROGENASE DHS-16"/>
    <property type="match status" value="1"/>
</dbReference>
<dbReference type="PROSITE" id="PS00061">
    <property type="entry name" value="ADH_SHORT"/>
    <property type="match status" value="1"/>
</dbReference>
<dbReference type="RefSeq" id="WP_119059483.1">
    <property type="nucleotide sequence ID" value="NZ_UNSC01000005.1"/>
</dbReference>
<reference evidence="2 3" key="1">
    <citation type="submission" date="2018-09" db="EMBL/GenBank/DDBJ databases">
        <authorList>
            <consortium name="Pathogen Informatics"/>
        </authorList>
    </citation>
    <scope>NUCLEOTIDE SEQUENCE [LARGE SCALE GENOMIC DNA]</scope>
    <source>
        <strain evidence="2 3">OH-22767</strain>
    </source>
</reference>
<evidence type="ECO:0000313" key="2">
    <source>
        <dbReference type="EMBL" id="SZD73394.1"/>
    </source>
</evidence>
<keyword evidence="3" id="KW-1185">Reference proteome</keyword>
<dbReference type="AlphaFoldDB" id="A0A383U0M1"/>
<dbReference type="PANTHER" id="PTHR43313">
    <property type="entry name" value="SHORT-CHAIN DEHYDROGENASE/REDUCTASE FAMILY 9C"/>
    <property type="match status" value="1"/>
</dbReference>
<dbReference type="InterPro" id="IPR036291">
    <property type="entry name" value="NAD(P)-bd_dom_sf"/>
</dbReference>
<keyword evidence="2" id="KW-0560">Oxidoreductase</keyword>
<comment type="similarity">
    <text evidence="1">Belongs to the short-chain dehydrogenases/reductases (SDR) family.</text>
</comment>
<dbReference type="PRINTS" id="PR00080">
    <property type="entry name" value="SDRFAMILY"/>
</dbReference>
<dbReference type="InterPro" id="IPR020904">
    <property type="entry name" value="Sc_DH/Rdtase_CS"/>
</dbReference>
<evidence type="ECO:0000313" key="3">
    <source>
        <dbReference type="Proteomes" id="UP000262142"/>
    </source>
</evidence>
<evidence type="ECO:0000256" key="1">
    <source>
        <dbReference type="RuleBase" id="RU000363"/>
    </source>
</evidence>
<dbReference type="EMBL" id="UNSC01000005">
    <property type="protein sequence ID" value="SZD73394.1"/>
    <property type="molecule type" value="Genomic_DNA"/>
</dbReference>
<gene>
    <name evidence="2" type="primary">budC</name>
    <name evidence="2" type="ORF">SAMEA104719789_01201</name>
</gene>
<dbReference type="InterPro" id="IPR002347">
    <property type="entry name" value="SDR_fam"/>
</dbReference>